<dbReference type="InterPro" id="IPR009057">
    <property type="entry name" value="Homeodomain-like_sf"/>
</dbReference>
<comment type="subcellular location">
    <subcellularLocation>
        <location evidence="1 5 6">Nucleus</location>
    </subcellularLocation>
</comment>
<feature type="region of interest" description="Disordered" evidence="7">
    <location>
        <begin position="58"/>
        <end position="89"/>
    </location>
</feature>
<reference evidence="10 11" key="1">
    <citation type="submission" date="2024-01" db="EMBL/GenBank/DDBJ databases">
        <title>The genome of the rayed Mediterranean limpet Patella caerulea (Linnaeus, 1758).</title>
        <authorList>
            <person name="Anh-Thu Weber A."/>
            <person name="Halstead-Nussloch G."/>
        </authorList>
    </citation>
    <scope>NUCLEOTIDE SEQUENCE [LARGE SCALE GENOMIC DNA]</scope>
    <source>
        <strain evidence="10">AATW-2023a</strain>
        <tissue evidence="10">Whole specimen</tissue>
    </source>
</reference>
<protein>
    <submittedName>
        <fullName evidence="10">Uncharacterized protein</fullName>
    </submittedName>
</protein>
<dbReference type="Proteomes" id="UP001347796">
    <property type="component" value="Unassembled WGS sequence"/>
</dbReference>
<dbReference type="PROSITE" id="PS00027">
    <property type="entry name" value="HOMEOBOX_1"/>
    <property type="match status" value="1"/>
</dbReference>
<dbReference type="PROSITE" id="PS50071">
    <property type="entry name" value="HOMEOBOX_2"/>
    <property type="match status" value="1"/>
</dbReference>
<dbReference type="GO" id="GO:0000981">
    <property type="term" value="F:DNA-binding transcription factor activity, RNA polymerase II-specific"/>
    <property type="evidence" value="ECO:0007669"/>
    <property type="project" value="InterPro"/>
</dbReference>
<dbReference type="GO" id="GO:0000977">
    <property type="term" value="F:RNA polymerase II transcription regulatory region sequence-specific DNA binding"/>
    <property type="evidence" value="ECO:0007669"/>
    <property type="project" value="TreeGrafter"/>
</dbReference>
<feature type="DNA-binding region" description="Homeobox" evidence="5">
    <location>
        <begin position="116"/>
        <end position="175"/>
    </location>
</feature>
<evidence type="ECO:0000256" key="5">
    <source>
        <dbReference type="PROSITE-ProRule" id="PRU00108"/>
    </source>
</evidence>
<sequence>MDLSITKSQEPSLHRVNDHSIENILRNSIRKNSSQKMSNSNDATDISLSEETISDSTHIPTCSNFDDVDGESTLDLPDLPRNGNSSFDHPTSKFGNSCLHAMGYKHTFSPDSSPKKRRFRTTFTAKQLQELEKVFHVTHYPDINTRDELSHKTGLSEERVQIWFQNRRAKWRKYERLGNFGGLHEIKALNFVPAPKSVVKIDPEQIITRKSRKSTGSNGLLITEDATSRVIPTPLSLYSPYLGLHPLLFYQYQNLYNATSNRDAKQNMYDVPGSKDTKHVSSITSLRNKAREHELSIEMQCLYK</sequence>
<dbReference type="InterPro" id="IPR003654">
    <property type="entry name" value="OAR_dom"/>
</dbReference>
<dbReference type="Gene3D" id="1.10.10.60">
    <property type="entry name" value="Homeodomain-like"/>
    <property type="match status" value="1"/>
</dbReference>
<dbReference type="PANTHER" id="PTHR24329">
    <property type="entry name" value="HOMEOBOX PROTEIN ARISTALESS"/>
    <property type="match status" value="1"/>
</dbReference>
<accession>A0AAN8JW02</accession>
<comment type="caution">
    <text evidence="10">The sequence shown here is derived from an EMBL/GenBank/DDBJ whole genome shotgun (WGS) entry which is preliminary data.</text>
</comment>
<keyword evidence="2 5" id="KW-0238">DNA-binding</keyword>
<dbReference type="GO" id="GO:0005634">
    <property type="term" value="C:nucleus"/>
    <property type="evidence" value="ECO:0007669"/>
    <property type="project" value="UniProtKB-SubCell"/>
</dbReference>
<dbReference type="SUPFAM" id="SSF46689">
    <property type="entry name" value="Homeodomain-like"/>
    <property type="match status" value="1"/>
</dbReference>
<gene>
    <name evidence="10" type="ORF">SNE40_006573</name>
</gene>
<dbReference type="EMBL" id="JAZGQO010000006">
    <property type="protein sequence ID" value="KAK6184026.1"/>
    <property type="molecule type" value="Genomic_DNA"/>
</dbReference>
<dbReference type="InterPro" id="IPR050649">
    <property type="entry name" value="Paired_Homeobox_TFs"/>
</dbReference>
<evidence type="ECO:0000313" key="11">
    <source>
        <dbReference type="Proteomes" id="UP001347796"/>
    </source>
</evidence>
<keyword evidence="11" id="KW-1185">Reference proteome</keyword>
<dbReference type="CDD" id="cd00086">
    <property type="entry name" value="homeodomain"/>
    <property type="match status" value="1"/>
</dbReference>
<proteinExistence type="predicted"/>
<name>A0AAN8JW02_PATCE</name>
<evidence type="ECO:0000256" key="1">
    <source>
        <dbReference type="ARBA" id="ARBA00004123"/>
    </source>
</evidence>
<evidence type="ECO:0000256" key="6">
    <source>
        <dbReference type="RuleBase" id="RU000682"/>
    </source>
</evidence>
<dbReference type="PANTHER" id="PTHR24329:SF362">
    <property type="entry name" value="INTESTINE-SPECIFIC HOMEOBOX"/>
    <property type="match status" value="1"/>
</dbReference>
<dbReference type="InterPro" id="IPR017970">
    <property type="entry name" value="Homeobox_CS"/>
</dbReference>
<keyword evidence="4 5" id="KW-0539">Nucleus</keyword>
<dbReference type="FunFam" id="1.10.10.60:FF:000679">
    <property type="entry name" value="Homeobox protein aristaless"/>
    <property type="match status" value="1"/>
</dbReference>
<feature type="domain" description="OAR" evidence="9">
    <location>
        <begin position="281"/>
        <end position="294"/>
    </location>
</feature>
<dbReference type="AlphaFoldDB" id="A0AAN8JW02"/>
<evidence type="ECO:0000256" key="2">
    <source>
        <dbReference type="ARBA" id="ARBA00023125"/>
    </source>
</evidence>
<dbReference type="SMART" id="SM00389">
    <property type="entry name" value="HOX"/>
    <property type="match status" value="1"/>
</dbReference>
<evidence type="ECO:0000256" key="3">
    <source>
        <dbReference type="ARBA" id="ARBA00023155"/>
    </source>
</evidence>
<evidence type="ECO:0000256" key="7">
    <source>
        <dbReference type="SAM" id="MobiDB-lite"/>
    </source>
</evidence>
<feature type="domain" description="Homeobox" evidence="8">
    <location>
        <begin position="114"/>
        <end position="174"/>
    </location>
</feature>
<organism evidence="10 11">
    <name type="scientific">Patella caerulea</name>
    <name type="common">Rayed Mediterranean limpet</name>
    <dbReference type="NCBI Taxonomy" id="87958"/>
    <lineage>
        <taxon>Eukaryota</taxon>
        <taxon>Metazoa</taxon>
        <taxon>Spiralia</taxon>
        <taxon>Lophotrochozoa</taxon>
        <taxon>Mollusca</taxon>
        <taxon>Gastropoda</taxon>
        <taxon>Patellogastropoda</taxon>
        <taxon>Patelloidea</taxon>
        <taxon>Patellidae</taxon>
        <taxon>Patella</taxon>
    </lineage>
</organism>
<evidence type="ECO:0000256" key="4">
    <source>
        <dbReference type="ARBA" id="ARBA00023242"/>
    </source>
</evidence>
<keyword evidence="3 5" id="KW-0371">Homeobox</keyword>
<dbReference type="PROSITE" id="PS50803">
    <property type="entry name" value="OAR"/>
    <property type="match status" value="1"/>
</dbReference>
<evidence type="ECO:0000259" key="8">
    <source>
        <dbReference type="PROSITE" id="PS50071"/>
    </source>
</evidence>
<dbReference type="Pfam" id="PF00046">
    <property type="entry name" value="Homeodomain"/>
    <property type="match status" value="1"/>
</dbReference>
<evidence type="ECO:0000313" key="10">
    <source>
        <dbReference type="EMBL" id="KAK6184026.1"/>
    </source>
</evidence>
<dbReference type="InterPro" id="IPR001356">
    <property type="entry name" value="HD"/>
</dbReference>
<evidence type="ECO:0000259" key="9">
    <source>
        <dbReference type="PROSITE" id="PS50803"/>
    </source>
</evidence>